<dbReference type="InterPro" id="IPR003675">
    <property type="entry name" value="Rce1/LyrA-like_dom"/>
</dbReference>
<reference evidence="4" key="1">
    <citation type="submission" date="2016-10" db="EMBL/GenBank/DDBJ databases">
        <authorList>
            <person name="Varghese N."/>
            <person name="Submissions S."/>
        </authorList>
    </citation>
    <scope>NUCLEOTIDE SEQUENCE [LARGE SCALE GENOMIC DNA]</scope>
    <source>
        <strain evidence="4">CGMCC 1.7738</strain>
    </source>
</reference>
<feature type="transmembrane region" description="Helical" evidence="1">
    <location>
        <begin position="178"/>
        <end position="199"/>
    </location>
</feature>
<dbReference type="RefSeq" id="WP_089870415.1">
    <property type="nucleotide sequence ID" value="NZ_FOTC01000003.1"/>
</dbReference>
<dbReference type="EMBL" id="FOTC01000003">
    <property type="protein sequence ID" value="SFL28148.1"/>
    <property type="molecule type" value="Genomic_DNA"/>
</dbReference>
<dbReference type="PANTHER" id="PTHR39430">
    <property type="entry name" value="MEMBRANE-ASSOCIATED PROTEASE-RELATED"/>
    <property type="match status" value="1"/>
</dbReference>
<feature type="transmembrane region" description="Helical" evidence="1">
    <location>
        <begin position="206"/>
        <end position="227"/>
    </location>
</feature>
<evidence type="ECO:0000259" key="2">
    <source>
        <dbReference type="Pfam" id="PF02517"/>
    </source>
</evidence>
<dbReference type="GO" id="GO:0004175">
    <property type="term" value="F:endopeptidase activity"/>
    <property type="evidence" value="ECO:0007669"/>
    <property type="project" value="UniProtKB-ARBA"/>
</dbReference>
<dbReference type="AlphaFoldDB" id="A0A1I4GDM3"/>
<keyword evidence="4" id="KW-1185">Reference proteome</keyword>
<proteinExistence type="predicted"/>
<dbReference type="GO" id="GO:0080120">
    <property type="term" value="P:CAAX-box protein maturation"/>
    <property type="evidence" value="ECO:0007669"/>
    <property type="project" value="UniProtKB-ARBA"/>
</dbReference>
<feature type="transmembrane region" description="Helical" evidence="1">
    <location>
        <begin position="20"/>
        <end position="53"/>
    </location>
</feature>
<keyword evidence="1" id="KW-1133">Transmembrane helix</keyword>
<name>A0A1I4GDM3_9EURY</name>
<feature type="transmembrane region" description="Helical" evidence="1">
    <location>
        <begin position="137"/>
        <end position="158"/>
    </location>
</feature>
<protein>
    <recommendedName>
        <fullName evidence="2">CAAX prenyl protease 2/Lysostaphin resistance protein A-like domain-containing protein</fullName>
    </recommendedName>
</protein>
<accession>A0A1I4GDM3</accession>
<dbReference type="Proteomes" id="UP000199607">
    <property type="component" value="Unassembled WGS sequence"/>
</dbReference>
<dbReference type="Pfam" id="PF02517">
    <property type="entry name" value="Rce1-like"/>
    <property type="match status" value="1"/>
</dbReference>
<keyword evidence="1" id="KW-0812">Transmembrane</keyword>
<evidence type="ECO:0000313" key="4">
    <source>
        <dbReference type="Proteomes" id="UP000199607"/>
    </source>
</evidence>
<feature type="transmembrane region" description="Helical" evidence="1">
    <location>
        <begin position="106"/>
        <end position="130"/>
    </location>
</feature>
<feature type="transmembrane region" description="Helical" evidence="1">
    <location>
        <begin position="282"/>
        <end position="301"/>
    </location>
</feature>
<gene>
    <name evidence="3" type="ORF">SAMN04487950_3223</name>
</gene>
<sequence length="338" mass="35176">MVDSLVGLVWNRTERRLRAPLRVVATLLLVGVFVLGLGLLVGVLGLAPLLVSLFGASAGSLATGLVGSLVAGIAILLAVAVAGRIVDRRWFDDFGFHLDRSWWVDLGFGLGLGVGLMTFVFVTGVAAGWFRVTSVAVGNVVSGGFVTLVVLFLLVGLYEELFARGYLLTNVAEGLTGYVGERGAVALSVLFSSSVFGVLHASNPNASLLSTVTITLAGVMLALGYVLTDELAIPIGLHVTWNLFQGGVYGFPVSGLGVETTVVATREQGPDLVTGGSFGPEAGLLGVAAMVLGTLAIVAWVRWRRGDVGIHPGLTTPELRVSESSDASEANELSNRTN</sequence>
<evidence type="ECO:0000256" key="1">
    <source>
        <dbReference type="SAM" id="Phobius"/>
    </source>
</evidence>
<dbReference type="PANTHER" id="PTHR39430:SF1">
    <property type="entry name" value="PROTEASE"/>
    <property type="match status" value="1"/>
</dbReference>
<dbReference type="STRING" id="553466.SAMN04487950_3223"/>
<feature type="transmembrane region" description="Helical" evidence="1">
    <location>
        <begin position="65"/>
        <end position="86"/>
    </location>
</feature>
<feature type="domain" description="CAAX prenyl protease 2/Lysostaphin resistance protein A-like" evidence="2">
    <location>
        <begin position="145"/>
        <end position="244"/>
    </location>
</feature>
<keyword evidence="1" id="KW-0472">Membrane</keyword>
<evidence type="ECO:0000313" key="3">
    <source>
        <dbReference type="EMBL" id="SFL28148.1"/>
    </source>
</evidence>
<organism evidence="3 4">
    <name type="scientific">Halogranum rubrum</name>
    <dbReference type="NCBI Taxonomy" id="553466"/>
    <lineage>
        <taxon>Archaea</taxon>
        <taxon>Methanobacteriati</taxon>
        <taxon>Methanobacteriota</taxon>
        <taxon>Stenosarchaea group</taxon>
        <taxon>Halobacteria</taxon>
        <taxon>Halobacteriales</taxon>
        <taxon>Haloferacaceae</taxon>
    </lineage>
</organism>